<protein>
    <submittedName>
        <fullName evidence="2">Uncharacterized protein</fullName>
    </submittedName>
</protein>
<feature type="compositionally biased region" description="Basic and acidic residues" evidence="1">
    <location>
        <begin position="94"/>
        <end position="103"/>
    </location>
</feature>
<dbReference type="Proteomes" id="UP001381693">
    <property type="component" value="Unassembled WGS sequence"/>
</dbReference>
<evidence type="ECO:0000313" key="3">
    <source>
        <dbReference type="Proteomes" id="UP001381693"/>
    </source>
</evidence>
<evidence type="ECO:0000313" key="2">
    <source>
        <dbReference type="EMBL" id="KAK7075322.1"/>
    </source>
</evidence>
<comment type="caution">
    <text evidence="2">The sequence shown here is derived from an EMBL/GenBank/DDBJ whole genome shotgun (WGS) entry which is preliminary data.</text>
</comment>
<feature type="region of interest" description="Disordered" evidence="1">
    <location>
        <begin position="1"/>
        <end position="41"/>
    </location>
</feature>
<keyword evidence="3" id="KW-1185">Reference proteome</keyword>
<sequence>MPLEKYPIGLGDLHPLQPNRPVGVAPAKRGRTPLGPGSLLADLSKPTRPAIWVKHDSTCPYISNVFKMLLKTFPLEPPYSENIFTPENPSTSDKSFKSQDAADTHSNTKVVILS</sequence>
<dbReference type="AlphaFoldDB" id="A0AAN9A9T9"/>
<feature type="compositionally biased region" description="Polar residues" evidence="1">
    <location>
        <begin position="82"/>
        <end position="93"/>
    </location>
</feature>
<reference evidence="2 3" key="1">
    <citation type="submission" date="2023-11" db="EMBL/GenBank/DDBJ databases">
        <title>Halocaridina rubra genome assembly.</title>
        <authorList>
            <person name="Smith C."/>
        </authorList>
    </citation>
    <scope>NUCLEOTIDE SEQUENCE [LARGE SCALE GENOMIC DNA]</scope>
    <source>
        <strain evidence="2">EP-1</strain>
        <tissue evidence="2">Whole</tissue>
    </source>
</reference>
<name>A0AAN9A9T9_HALRR</name>
<organism evidence="2 3">
    <name type="scientific">Halocaridina rubra</name>
    <name type="common">Hawaiian red shrimp</name>
    <dbReference type="NCBI Taxonomy" id="373956"/>
    <lineage>
        <taxon>Eukaryota</taxon>
        <taxon>Metazoa</taxon>
        <taxon>Ecdysozoa</taxon>
        <taxon>Arthropoda</taxon>
        <taxon>Crustacea</taxon>
        <taxon>Multicrustacea</taxon>
        <taxon>Malacostraca</taxon>
        <taxon>Eumalacostraca</taxon>
        <taxon>Eucarida</taxon>
        <taxon>Decapoda</taxon>
        <taxon>Pleocyemata</taxon>
        <taxon>Caridea</taxon>
        <taxon>Atyoidea</taxon>
        <taxon>Atyidae</taxon>
        <taxon>Halocaridina</taxon>
    </lineage>
</organism>
<gene>
    <name evidence="2" type="ORF">SK128_012423</name>
</gene>
<accession>A0AAN9A9T9</accession>
<proteinExistence type="predicted"/>
<feature type="region of interest" description="Disordered" evidence="1">
    <location>
        <begin position="81"/>
        <end position="114"/>
    </location>
</feature>
<feature type="compositionally biased region" description="Polar residues" evidence="1">
    <location>
        <begin position="104"/>
        <end position="114"/>
    </location>
</feature>
<evidence type="ECO:0000256" key="1">
    <source>
        <dbReference type="SAM" id="MobiDB-lite"/>
    </source>
</evidence>
<dbReference type="EMBL" id="JAXCGZ010011324">
    <property type="protein sequence ID" value="KAK7075322.1"/>
    <property type="molecule type" value="Genomic_DNA"/>
</dbReference>